<proteinExistence type="predicted"/>
<name>A0A2C9WGR9_MANES</name>
<dbReference type="EMBL" id="CM004387">
    <property type="protein sequence ID" value="OAY59052.1"/>
    <property type="molecule type" value="Genomic_DNA"/>
</dbReference>
<organism evidence="1">
    <name type="scientific">Manihot esculenta</name>
    <name type="common">Cassava</name>
    <name type="synonym">Jatropha manihot</name>
    <dbReference type="NCBI Taxonomy" id="3983"/>
    <lineage>
        <taxon>Eukaryota</taxon>
        <taxon>Viridiplantae</taxon>
        <taxon>Streptophyta</taxon>
        <taxon>Embryophyta</taxon>
        <taxon>Tracheophyta</taxon>
        <taxon>Spermatophyta</taxon>
        <taxon>Magnoliopsida</taxon>
        <taxon>eudicotyledons</taxon>
        <taxon>Gunneridae</taxon>
        <taxon>Pentapetalae</taxon>
        <taxon>rosids</taxon>
        <taxon>fabids</taxon>
        <taxon>Malpighiales</taxon>
        <taxon>Euphorbiaceae</taxon>
        <taxon>Crotonoideae</taxon>
        <taxon>Manihoteae</taxon>
        <taxon>Manihot</taxon>
    </lineage>
</organism>
<reference evidence="1" key="1">
    <citation type="submission" date="2016-02" db="EMBL/GenBank/DDBJ databases">
        <title>WGS assembly of Manihot esculenta.</title>
        <authorList>
            <person name="Bredeson J.V."/>
            <person name="Prochnik S.E."/>
            <person name="Lyons J.B."/>
            <person name="Schmutz J."/>
            <person name="Grimwood J."/>
            <person name="Vrebalov J."/>
            <person name="Bart R.S."/>
            <person name="Amuge T."/>
            <person name="Ferguson M.E."/>
            <person name="Green R."/>
            <person name="Putnam N."/>
            <person name="Stites J."/>
            <person name="Rounsley S."/>
            <person name="Rokhsar D.S."/>
        </authorList>
    </citation>
    <scope>NUCLEOTIDE SEQUENCE [LARGE SCALE GENOMIC DNA]</scope>
    <source>
        <tissue evidence="1">Leaf</tissue>
    </source>
</reference>
<accession>A0A2C9WGR9</accession>
<sequence length="73" mass="8378">MVNVFSVNPSQHLKRNLRIFSSMIRHKAPKELKIQTTTQSIDHHMHFTPPLNHCLSASHTPLNNSHNRCGEPN</sequence>
<evidence type="ECO:0000313" key="1">
    <source>
        <dbReference type="EMBL" id="OAY59052.1"/>
    </source>
</evidence>
<gene>
    <name evidence="1" type="ORF">MANES_01G000100</name>
</gene>
<protein>
    <submittedName>
        <fullName evidence="1">Uncharacterized protein</fullName>
    </submittedName>
</protein>
<dbReference type="AlphaFoldDB" id="A0A2C9WGR9"/>